<evidence type="ECO:0000313" key="1">
    <source>
        <dbReference type="EMBL" id="KAA6376385.1"/>
    </source>
</evidence>
<accession>A0A5J4V2V8</accession>
<organism evidence="1 2">
    <name type="scientific">Streblomastix strix</name>
    <dbReference type="NCBI Taxonomy" id="222440"/>
    <lineage>
        <taxon>Eukaryota</taxon>
        <taxon>Metamonada</taxon>
        <taxon>Preaxostyla</taxon>
        <taxon>Oxymonadida</taxon>
        <taxon>Streblomastigidae</taxon>
        <taxon>Streblomastix</taxon>
    </lineage>
</organism>
<dbReference type="AlphaFoldDB" id="A0A5J4V2V8"/>
<proteinExistence type="predicted"/>
<name>A0A5J4V2V8_9EUKA</name>
<gene>
    <name evidence="1" type="ORF">EZS28_028088</name>
</gene>
<reference evidence="1 2" key="1">
    <citation type="submission" date="2019-03" db="EMBL/GenBank/DDBJ databases">
        <title>Single cell metagenomics reveals metabolic interactions within the superorganism composed of flagellate Streblomastix strix and complex community of Bacteroidetes bacteria on its surface.</title>
        <authorList>
            <person name="Treitli S.C."/>
            <person name="Kolisko M."/>
            <person name="Husnik F."/>
            <person name="Keeling P."/>
            <person name="Hampl V."/>
        </authorList>
    </citation>
    <scope>NUCLEOTIDE SEQUENCE [LARGE SCALE GENOMIC DNA]</scope>
    <source>
        <strain evidence="1">ST1C</strain>
    </source>
</reference>
<evidence type="ECO:0000313" key="2">
    <source>
        <dbReference type="Proteomes" id="UP000324800"/>
    </source>
</evidence>
<dbReference type="Proteomes" id="UP000324800">
    <property type="component" value="Unassembled WGS sequence"/>
</dbReference>
<dbReference type="EMBL" id="SNRW01010562">
    <property type="protein sequence ID" value="KAA6376385.1"/>
    <property type="molecule type" value="Genomic_DNA"/>
</dbReference>
<sequence>MQVTHLLSFENIKNISVACDKRILWHVLKPVSEARAGKGQTSIRYARMAKTVIIQFLTKIIIGLISQIRFFKLDGINCSIRTPVIKSVSRNGIIP</sequence>
<protein>
    <submittedName>
        <fullName evidence="1">Uncharacterized protein</fullName>
    </submittedName>
</protein>
<comment type="caution">
    <text evidence="1">The sequence shown here is derived from an EMBL/GenBank/DDBJ whole genome shotgun (WGS) entry which is preliminary data.</text>
</comment>